<feature type="domain" description="ATP-dependent DNA ligase family profile" evidence="8">
    <location>
        <begin position="131"/>
        <end position="233"/>
    </location>
</feature>
<evidence type="ECO:0000259" key="8">
    <source>
        <dbReference type="PROSITE" id="PS50160"/>
    </source>
</evidence>
<dbReference type="InterPro" id="IPR029319">
    <property type="entry name" value="DNA_ligase_OB"/>
</dbReference>
<evidence type="ECO:0000313" key="10">
    <source>
        <dbReference type="Proteomes" id="UP000029444"/>
    </source>
</evidence>
<feature type="signal peptide" evidence="7">
    <location>
        <begin position="1"/>
        <end position="21"/>
    </location>
</feature>
<comment type="caution">
    <text evidence="9">The sequence shown here is derived from an EMBL/GenBank/DDBJ whole genome shotgun (WGS) entry which is preliminary data.</text>
</comment>
<dbReference type="CDD" id="cd07896">
    <property type="entry name" value="Adenylation_kDNA_ligase_like"/>
    <property type="match status" value="1"/>
</dbReference>
<dbReference type="RefSeq" id="WP_035234917.1">
    <property type="nucleotide sequence ID" value="NZ_ARXV01000019.1"/>
</dbReference>
<keyword evidence="3" id="KW-0235">DNA replication</keyword>
<dbReference type="Gene3D" id="3.30.1490.70">
    <property type="match status" value="1"/>
</dbReference>
<dbReference type="GO" id="GO:0006281">
    <property type="term" value="P:DNA repair"/>
    <property type="evidence" value="ECO:0007669"/>
    <property type="project" value="UniProtKB-KW"/>
</dbReference>
<proteinExistence type="predicted"/>
<reference evidence="9 10" key="1">
    <citation type="submission" date="2012-09" db="EMBL/GenBank/DDBJ databases">
        <title>Genome Sequence of alkane-degrading Bacterium Alcanivorax sp. 19-m-6.</title>
        <authorList>
            <person name="Lai Q."/>
            <person name="Shao Z."/>
        </authorList>
    </citation>
    <scope>NUCLEOTIDE SEQUENCE [LARGE SCALE GENOMIC DNA]</scope>
    <source>
        <strain evidence="9 10">19-m-6</strain>
    </source>
</reference>
<dbReference type="STRING" id="1177154.Y5S_03472"/>
<dbReference type="EC" id="6.5.1.1" evidence="9"/>
<name>A0A095SFH4_9GAMM</name>
<dbReference type="AlphaFoldDB" id="A0A095SFH4"/>
<dbReference type="CDD" id="cd08041">
    <property type="entry name" value="OBF_kDNA_ligase_like"/>
    <property type="match status" value="1"/>
</dbReference>
<evidence type="ECO:0000256" key="6">
    <source>
        <dbReference type="ARBA" id="ARBA00034003"/>
    </source>
</evidence>
<dbReference type="InterPro" id="IPR050326">
    <property type="entry name" value="NAD_dep_DNA_ligaseB"/>
</dbReference>
<feature type="chain" id="PRO_5001917629" evidence="7">
    <location>
        <begin position="22"/>
        <end position="292"/>
    </location>
</feature>
<keyword evidence="5" id="KW-0234">DNA repair</keyword>
<dbReference type="InterPro" id="IPR012340">
    <property type="entry name" value="NA-bd_OB-fold"/>
</dbReference>
<dbReference type="OrthoDB" id="9782700at2"/>
<evidence type="ECO:0000256" key="5">
    <source>
        <dbReference type="ARBA" id="ARBA00023204"/>
    </source>
</evidence>
<dbReference type="PANTHER" id="PTHR47810:SF1">
    <property type="entry name" value="DNA LIGASE B"/>
    <property type="match status" value="1"/>
</dbReference>
<dbReference type="PANTHER" id="PTHR47810">
    <property type="entry name" value="DNA LIGASE"/>
    <property type="match status" value="1"/>
</dbReference>
<dbReference type="Proteomes" id="UP000029444">
    <property type="component" value="Unassembled WGS sequence"/>
</dbReference>
<dbReference type="eggNOG" id="COG1793">
    <property type="taxonomic scope" value="Bacteria"/>
</dbReference>
<dbReference type="Gene3D" id="3.30.470.30">
    <property type="entry name" value="DNA ligase/mRNA capping enzyme"/>
    <property type="match status" value="1"/>
</dbReference>
<dbReference type="GO" id="GO:0006310">
    <property type="term" value="P:DNA recombination"/>
    <property type="evidence" value="ECO:0007669"/>
    <property type="project" value="InterPro"/>
</dbReference>
<protein>
    <submittedName>
        <fullName evidence="9">DNA ligase</fullName>
        <ecNumber evidence="9">6.5.1.1</ecNumber>
    </submittedName>
</protein>
<dbReference type="Pfam" id="PF14743">
    <property type="entry name" value="DNA_ligase_OB_2"/>
    <property type="match status" value="1"/>
</dbReference>
<keyword evidence="7" id="KW-0732">Signal</keyword>
<gene>
    <name evidence="9" type="ORF">Y5S_03472</name>
</gene>
<comment type="cofactor">
    <cofactor evidence="1">
        <name>a divalent metal cation</name>
        <dbReference type="ChEBI" id="CHEBI:60240"/>
    </cofactor>
</comment>
<organism evidence="9 10">
    <name type="scientific">Alcanivorax nanhaiticus</name>
    <dbReference type="NCBI Taxonomy" id="1177154"/>
    <lineage>
        <taxon>Bacteria</taxon>
        <taxon>Pseudomonadati</taxon>
        <taxon>Pseudomonadota</taxon>
        <taxon>Gammaproteobacteria</taxon>
        <taxon>Oceanospirillales</taxon>
        <taxon>Alcanivoracaceae</taxon>
        <taxon>Alcanivorax</taxon>
    </lineage>
</organism>
<dbReference type="InterPro" id="IPR012310">
    <property type="entry name" value="DNA_ligase_ATP-dep_cent"/>
</dbReference>
<evidence type="ECO:0000256" key="4">
    <source>
        <dbReference type="ARBA" id="ARBA00022763"/>
    </source>
</evidence>
<evidence type="ECO:0000256" key="3">
    <source>
        <dbReference type="ARBA" id="ARBA00022705"/>
    </source>
</evidence>
<keyword evidence="2 9" id="KW-0436">Ligase</keyword>
<dbReference type="SUPFAM" id="SSF50249">
    <property type="entry name" value="Nucleic acid-binding proteins"/>
    <property type="match status" value="1"/>
</dbReference>
<comment type="catalytic activity">
    <reaction evidence="6">
        <text>ATP + (deoxyribonucleotide)n-3'-hydroxyl + 5'-phospho-(deoxyribonucleotide)m = (deoxyribonucleotide)n+m + AMP + diphosphate.</text>
        <dbReference type="EC" id="6.5.1.1"/>
    </reaction>
</comment>
<evidence type="ECO:0000256" key="1">
    <source>
        <dbReference type="ARBA" id="ARBA00001968"/>
    </source>
</evidence>
<dbReference type="EMBL" id="ARXV01000019">
    <property type="protein sequence ID" value="KGD63317.1"/>
    <property type="molecule type" value="Genomic_DNA"/>
</dbReference>
<dbReference type="GO" id="GO:0006260">
    <property type="term" value="P:DNA replication"/>
    <property type="evidence" value="ECO:0007669"/>
    <property type="project" value="UniProtKB-KW"/>
</dbReference>
<keyword evidence="10" id="KW-1185">Reference proteome</keyword>
<evidence type="ECO:0000256" key="2">
    <source>
        <dbReference type="ARBA" id="ARBA00022598"/>
    </source>
</evidence>
<dbReference type="NCBIfam" id="NF006592">
    <property type="entry name" value="PRK09125.1"/>
    <property type="match status" value="1"/>
</dbReference>
<dbReference type="Gene3D" id="2.40.50.140">
    <property type="entry name" value="Nucleic acid-binding proteins"/>
    <property type="match status" value="1"/>
</dbReference>
<sequence length="292" mass="32937">MSLLYRFSYGLLMLLVQLSLAATAVAGKADLQLANHYRPGIELEGYWVSEKLDGVRARWDGHGLYTRGGYRIHAPDWFTRGFPSQPLDGELWIGRGRFDDVSAAVRRLEPDMTEWRQIRFMIFDLPTSAAPFSERITQMQGLVDASPAYTLFMIDQQPAKHHDDLMHRLDKVIAKGGEGLMLHHGDSLYHDGRSQALLKVKTWQDAEARVVAHREGKGKYQGMLGALVVETPDGRRFRLGSGFSDAERAAPPPIGSRVTYKYYGLTRTGLPRFASFMRMRPDLPTRETAAVK</sequence>
<dbReference type="SUPFAM" id="SSF56091">
    <property type="entry name" value="DNA ligase/mRNA capping enzyme, catalytic domain"/>
    <property type="match status" value="1"/>
</dbReference>
<evidence type="ECO:0000313" key="9">
    <source>
        <dbReference type="EMBL" id="KGD63317.1"/>
    </source>
</evidence>
<dbReference type="PROSITE" id="PS50160">
    <property type="entry name" value="DNA_LIGASE_A3"/>
    <property type="match status" value="1"/>
</dbReference>
<accession>A0A095SFH4</accession>
<dbReference type="PATRIC" id="fig|1177154.3.peg.3481"/>
<dbReference type="GO" id="GO:0005524">
    <property type="term" value="F:ATP binding"/>
    <property type="evidence" value="ECO:0007669"/>
    <property type="project" value="InterPro"/>
</dbReference>
<evidence type="ECO:0000256" key="7">
    <source>
        <dbReference type="SAM" id="SignalP"/>
    </source>
</evidence>
<keyword evidence="4" id="KW-0227">DNA damage</keyword>
<dbReference type="GO" id="GO:0003910">
    <property type="term" value="F:DNA ligase (ATP) activity"/>
    <property type="evidence" value="ECO:0007669"/>
    <property type="project" value="UniProtKB-EC"/>
</dbReference>